<accession>A0A507E8Q3</accession>
<proteinExistence type="predicted"/>
<evidence type="ECO:0000256" key="1">
    <source>
        <dbReference type="SAM" id="MobiDB-lite"/>
    </source>
</evidence>
<dbReference type="EMBL" id="QEAQ01000021">
    <property type="protein sequence ID" value="TPX59767.1"/>
    <property type="molecule type" value="Genomic_DNA"/>
</dbReference>
<dbReference type="AlphaFoldDB" id="A0A507E8Q3"/>
<feature type="compositionally biased region" description="Basic and acidic residues" evidence="1">
    <location>
        <begin position="28"/>
        <end position="52"/>
    </location>
</feature>
<comment type="caution">
    <text evidence="2">The sequence shown here is derived from an EMBL/GenBank/DDBJ whole genome shotgun (WGS) entry which is preliminary data.</text>
</comment>
<gene>
    <name evidence="2" type="ORF">PhCBS80983_g02185</name>
</gene>
<feature type="region of interest" description="Disordered" evidence="1">
    <location>
        <begin position="27"/>
        <end position="52"/>
    </location>
</feature>
<name>A0A507E8Q3_9FUNG</name>
<evidence type="ECO:0000313" key="2">
    <source>
        <dbReference type="EMBL" id="TPX59767.1"/>
    </source>
</evidence>
<organism evidence="2 3">
    <name type="scientific">Powellomyces hirtus</name>
    <dbReference type="NCBI Taxonomy" id="109895"/>
    <lineage>
        <taxon>Eukaryota</taxon>
        <taxon>Fungi</taxon>
        <taxon>Fungi incertae sedis</taxon>
        <taxon>Chytridiomycota</taxon>
        <taxon>Chytridiomycota incertae sedis</taxon>
        <taxon>Chytridiomycetes</taxon>
        <taxon>Spizellomycetales</taxon>
        <taxon>Powellomycetaceae</taxon>
        <taxon>Powellomyces</taxon>
    </lineage>
</organism>
<dbReference type="Proteomes" id="UP000318582">
    <property type="component" value="Unassembled WGS sequence"/>
</dbReference>
<evidence type="ECO:0000313" key="3">
    <source>
        <dbReference type="Proteomes" id="UP000318582"/>
    </source>
</evidence>
<sequence length="345" mass="37737">MPADTVPPRPTASAPCSCIWLKLAHLQAEQEREDSEKQEYEDAHPKRSMMEQAREAIPNPLNALPAAFTKKKDEIALAAEGAGSEIAHTKGVAVQATKAPFVLEGDPSFKMEKPADVDARVALKSKVLKKRGALTGLNHPDVLIRNIKKRLSKSSENKLGSLLSYREDLVNTLTSLIPSSGKYNPHSRHPPVIKPVPNTTLCPTCAQNLTCAMYYSPAARTPYIREHSTAAYLALVDDAIAALGCGMPMEHITHHQLESILRVELSVVEWRITLKLARYHKRTGFLDMFPVRIGEFAEMECNPNTPVQHEGLVKKAGKSLMRAVGLGATELPSIKSGAIAAVDQM</sequence>
<keyword evidence="3" id="KW-1185">Reference proteome</keyword>
<reference evidence="2 3" key="1">
    <citation type="journal article" date="2019" name="Sci. Rep.">
        <title>Comparative genomics of chytrid fungi reveal insights into the obligate biotrophic and pathogenic lifestyle of Synchytrium endobioticum.</title>
        <authorList>
            <person name="van de Vossenberg B.T.L.H."/>
            <person name="Warris S."/>
            <person name="Nguyen H.D.T."/>
            <person name="van Gent-Pelzer M.P.E."/>
            <person name="Joly D.L."/>
            <person name="van de Geest H.C."/>
            <person name="Bonants P.J.M."/>
            <person name="Smith D.S."/>
            <person name="Levesque C.A."/>
            <person name="van der Lee T.A.J."/>
        </authorList>
    </citation>
    <scope>NUCLEOTIDE SEQUENCE [LARGE SCALE GENOMIC DNA]</scope>
    <source>
        <strain evidence="2 3">CBS 809.83</strain>
    </source>
</reference>
<protein>
    <submittedName>
        <fullName evidence="2">Uncharacterized protein</fullName>
    </submittedName>
</protein>